<dbReference type="Pfam" id="PF02260">
    <property type="entry name" value="FATC"/>
    <property type="match status" value="1"/>
</dbReference>
<dbReference type="GO" id="GO:0005694">
    <property type="term" value="C:chromosome"/>
    <property type="evidence" value="ECO:0007669"/>
    <property type="project" value="TreeGrafter"/>
</dbReference>
<dbReference type="SMART" id="SM00146">
    <property type="entry name" value="PI3Kc"/>
    <property type="match status" value="1"/>
</dbReference>
<dbReference type="OrthoDB" id="381190at2759"/>
<dbReference type="InterPro" id="IPR036940">
    <property type="entry name" value="PI3/4_kinase_cat_sf"/>
</dbReference>
<comment type="catalytic activity">
    <reaction evidence="15">
        <text>L-seryl-[protein] + ATP = O-phospho-L-seryl-[protein] + ADP + H(+)</text>
        <dbReference type="Rhea" id="RHEA:17989"/>
        <dbReference type="Rhea" id="RHEA-COMP:9863"/>
        <dbReference type="Rhea" id="RHEA-COMP:11604"/>
        <dbReference type="ChEBI" id="CHEBI:15378"/>
        <dbReference type="ChEBI" id="CHEBI:29999"/>
        <dbReference type="ChEBI" id="CHEBI:30616"/>
        <dbReference type="ChEBI" id="CHEBI:83421"/>
        <dbReference type="ChEBI" id="CHEBI:456216"/>
        <dbReference type="EC" id="2.7.11.1"/>
    </reaction>
</comment>
<comment type="similarity">
    <text evidence="2">Belongs to the PI3/PI4-kinase family. ATM subfamily.</text>
</comment>
<evidence type="ECO:0000313" key="20">
    <source>
        <dbReference type="EMBL" id="KAF3332218.1"/>
    </source>
</evidence>
<dbReference type="SMART" id="SM00802">
    <property type="entry name" value="UME"/>
    <property type="match status" value="1"/>
</dbReference>
<dbReference type="Pfam" id="PF25030">
    <property type="entry name" value="M-HEAT_ATR"/>
    <property type="match status" value="1"/>
</dbReference>
<comment type="catalytic activity">
    <reaction evidence="14">
        <text>L-threonyl-[protein] + ATP = O-phospho-L-threonyl-[protein] + ADP + H(+)</text>
        <dbReference type="Rhea" id="RHEA:46608"/>
        <dbReference type="Rhea" id="RHEA-COMP:11060"/>
        <dbReference type="Rhea" id="RHEA-COMP:11605"/>
        <dbReference type="ChEBI" id="CHEBI:15378"/>
        <dbReference type="ChEBI" id="CHEBI:30013"/>
        <dbReference type="ChEBI" id="CHEBI:30616"/>
        <dbReference type="ChEBI" id="CHEBI:61977"/>
        <dbReference type="ChEBI" id="CHEBI:456216"/>
        <dbReference type="EC" id="2.7.11.1"/>
    </reaction>
</comment>
<dbReference type="PROSITE" id="PS50290">
    <property type="entry name" value="PI3_4_KINASE_3"/>
    <property type="match status" value="1"/>
</dbReference>
<dbReference type="GO" id="GO:0006281">
    <property type="term" value="P:DNA repair"/>
    <property type="evidence" value="ECO:0007669"/>
    <property type="project" value="UniProtKB-KW"/>
</dbReference>
<evidence type="ECO:0000256" key="4">
    <source>
        <dbReference type="ARBA" id="ARBA00022527"/>
    </source>
</evidence>
<dbReference type="Proteomes" id="UP000623129">
    <property type="component" value="Unassembled WGS sequence"/>
</dbReference>
<dbReference type="InterPro" id="IPR056802">
    <property type="entry name" value="ATR-like_M-HEAT"/>
</dbReference>
<dbReference type="SUPFAM" id="SSF48371">
    <property type="entry name" value="ARM repeat"/>
    <property type="match status" value="2"/>
</dbReference>
<evidence type="ECO:0000256" key="2">
    <source>
        <dbReference type="ARBA" id="ARBA00010769"/>
    </source>
</evidence>
<dbReference type="GO" id="GO:0000723">
    <property type="term" value="P:telomere maintenance"/>
    <property type="evidence" value="ECO:0007669"/>
    <property type="project" value="TreeGrafter"/>
</dbReference>
<evidence type="ECO:0000256" key="13">
    <source>
        <dbReference type="ARBA" id="ARBA00024420"/>
    </source>
</evidence>
<dbReference type="Pfam" id="PF08064">
    <property type="entry name" value="UME"/>
    <property type="match status" value="1"/>
</dbReference>
<dbReference type="InterPro" id="IPR011009">
    <property type="entry name" value="Kinase-like_dom_sf"/>
</dbReference>
<evidence type="ECO:0000256" key="8">
    <source>
        <dbReference type="ARBA" id="ARBA00022777"/>
    </source>
</evidence>
<keyword evidence="12" id="KW-0131">Cell cycle</keyword>
<comment type="subcellular location">
    <subcellularLocation>
        <location evidence="1">Nucleus</location>
    </subcellularLocation>
</comment>
<keyword evidence="6" id="KW-0547">Nucleotide-binding</keyword>
<keyword evidence="4" id="KW-0723">Serine/threonine-protein kinase</keyword>
<keyword evidence="9" id="KW-0067">ATP-binding</keyword>
<dbReference type="PANTHER" id="PTHR11139">
    <property type="entry name" value="ATAXIA TELANGIECTASIA MUTATED ATM -RELATED"/>
    <property type="match status" value="1"/>
</dbReference>
<dbReference type="InterPro" id="IPR050517">
    <property type="entry name" value="DDR_Repair_Kinase"/>
</dbReference>
<keyword evidence="21" id="KW-1185">Reference proteome</keyword>
<protein>
    <recommendedName>
        <fullName evidence="13">Serine/threonine-protein kinase ATR</fullName>
        <ecNumber evidence="3">2.7.11.1</ecNumber>
    </recommendedName>
</protein>
<dbReference type="PROSITE" id="PS00916">
    <property type="entry name" value="PI3_4_KINASE_2"/>
    <property type="match status" value="1"/>
</dbReference>
<dbReference type="EC" id="2.7.11.1" evidence="3"/>
<evidence type="ECO:0000256" key="1">
    <source>
        <dbReference type="ARBA" id="ARBA00004123"/>
    </source>
</evidence>
<evidence type="ECO:0000256" key="16">
    <source>
        <dbReference type="SAM" id="MobiDB-lite"/>
    </source>
</evidence>
<evidence type="ECO:0000256" key="15">
    <source>
        <dbReference type="ARBA" id="ARBA00048679"/>
    </source>
</evidence>
<dbReference type="SMART" id="SM01343">
    <property type="entry name" value="FATC"/>
    <property type="match status" value="1"/>
</dbReference>
<keyword evidence="5" id="KW-0808">Transferase</keyword>
<feature type="region of interest" description="Disordered" evidence="16">
    <location>
        <begin position="405"/>
        <end position="441"/>
    </location>
</feature>
<dbReference type="SUPFAM" id="SSF56112">
    <property type="entry name" value="Protein kinase-like (PK-like)"/>
    <property type="match status" value="1"/>
</dbReference>
<evidence type="ECO:0000259" key="19">
    <source>
        <dbReference type="PROSITE" id="PS51190"/>
    </source>
</evidence>
<dbReference type="InterPro" id="IPR018936">
    <property type="entry name" value="PI3/4_kinase_CS"/>
</dbReference>
<dbReference type="FunFam" id="3.30.1010.10:FF:000036">
    <property type="entry name" value="Serine/threonine-protein kinase ATR"/>
    <property type="match status" value="1"/>
</dbReference>
<dbReference type="InterPro" id="IPR012993">
    <property type="entry name" value="UME"/>
</dbReference>
<keyword evidence="8 20" id="KW-0418">Kinase</keyword>
<evidence type="ECO:0000313" key="21">
    <source>
        <dbReference type="Proteomes" id="UP000623129"/>
    </source>
</evidence>
<dbReference type="GO" id="GO:0005524">
    <property type="term" value="F:ATP binding"/>
    <property type="evidence" value="ECO:0007669"/>
    <property type="project" value="UniProtKB-KW"/>
</dbReference>
<accession>A0A833VRH8</accession>
<evidence type="ECO:0000256" key="6">
    <source>
        <dbReference type="ARBA" id="ARBA00022741"/>
    </source>
</evidence>
<evidence type="ECO:0000256" key="11">
    <source>
        <dbReference type="ARBA" id="ARBA00023242"/>
    </source>
</evidence>
<keyword evidence="11" id="KW-0539">Nucleus</keyword>
<evidence type="ECO:0000259" key="17">
    <source>
        <dbReference type="PROSITE" id="PS50290"/>
    </source>
</evidence>
<comment type="caution">
    <text evidence="20">The sequence shown here is derived from an EMBL/GenBank/DDBJ whole genome shotgun (WGS) entry which is preliminary data.</text>
</comment>
<evidence type="ECO:0000256" key="10">
    <source>
        <dbReference type="ARBA" id="ARBA00023204"/>
    </source>
</evidence>
<reference evidence="20" key="1">
    <citation type="submission" date="2020-01" db="EMBL/GenBank/DDBJ databases">
        <title>Genome sequence of Kobresia littledalei, the first chromosome-level genome in the family Cyperaceae.</title>
        <authorList>
            <person name="Qu G."/>
        </authorList>
    </citation>
    <scope>NUCLEOTIDE SEQUENCE</scope>
    <source>
        <strain evidence="20">C.B.Clarke</strain>
        <tissue evidence="20">Leaf</tissue>
    </source>
</reference>
<dbReference type="InterPro" id="IPR016024">
    <property type="entry name" value="ARM-type_fold"/>
</dbReference>
<evidence type="ECO:0000256" key="5">
    <source>
        <dbReference type="ARBA" id="ARBA00022679"/>
    </source>
</evidence>
<dbReference type="PROSITE" id="PS51190">
    <property type="entry name" value="FATC"/>
    <property type="match status" value="1"/>
</dbReference>
<dbReference type="InterPro" id="IPR003152">
    <property type="entry name" value="FATC_dom"/>
</dbReference>
<gene>
    <name evidence="20" type="ORF">FCM35_KLT01795</name>
</gene>
<evidence type="ECO:0000256" key="3">
    <source>
        <dbReference type="ARBA" id="ARBA00012513"/>
    </source>
</evidence>
<dbReference type="InterPro" id="IPR014009">
    <property type="entry name" value="PIK_FAT"/>
</dbReference>
<dbReference type="Pfam" id="PF00454">
    <property type="entry name" value="PI3_PI4_kinase"/>
    <property type="match status" value="1"/>
</dbReference>
<evidence type="ECO:0000256" key="9">
    <source>
        <dbReference type="ARBA" id="ARBA00022840"/>
    </source>
</evidence>
<evidence type="ECO:0000256" key="7">
    <source>
        <dbReference type="ARBA" id="ARBA00022763"/>
    </source>
</evidence>
<dbReference type="EMBL" id="SWLB01000011">
    <property type="protein sequence ID" value="KAF3332218.1"/>
    <property type="molecule type" value="Genomic_DNA"/>
</dbReference>
<dbReference type="PANTHER" id="PTHR11139:SF69">
    <property type="entry name" value="SERINE_THREONINE-PROTEIN KINASE ATR"/>
    <property type="match status" value="1"/>
</dbReference>
<dbReference type="CDD" id="cd00892">
    <property type="entry name" value="PIKKc_ATR"/>
    <property type="match status" value="1"/>
</dbReference>
<dbReference type="Pfam" id="PF02259">
    <property type="entry name" value="FAT"/>
    <property type="match status" value="1"/>
</dbReference>
<feature type="domain" description="FAT" evidence="18">
    <location>
        <begin position="1593"/>
        <end position="2200"/>
    </location>
</feature>
<dbReference type="Pfam" id="PF23593">
    <property type="entry name" value="HEAT_ATR"/>
    <property type="match status" value="1"/>
</dbReference>
<organism evidence="20 21">
    <name type="scientific">Carex littledalei</name>
    <dbReference type="NCBI Taxonomy" id="544730"/>
    <lineage>
        <taxon>Eukaryota</taxon>
        <taxon>Viridiplantae</taxon>
        <taxon>Streptophyta</taxon>
        <taxon>Embryophyta</taxon>
        <taxon>Tracheophyta</taxon>
        <taxon>Spermatophyta</taxon>
        <taxon>Magnoliopsida</taxon>
        <taxon>Liliopsida</taxon>
        <taxon>Poales</taxon>
        <taxon>Cyperaceae</taxon>
        <taxon>Cyperoideae</taxon>
        <taxon>Cariceae</taxon>
        <taxon>Carex</taxon>
        <taxon>Carex subgen. Euthyceras</taxon>
    </lineage>
</organism>
<dbReference type="InterPro" id="IPR057564">
    <property type="entry name" value="HEAT_ATR"/>
</dbReference>
<dbReference type="Gene3D" id="1.10.1070.11">
    <property type="entry name" value="Phosphatidylinositol 3-/4-kinase, catalytic domain"/>
    <property type="match status" value="1"/>
</dbReference>
<dbReference type="Gene3D" id="3.30.1010.10">
    <property type="entry name" value="Phosphatidylinositol 3-kinase Catalytic Subunit, Chain A, domain 4"/>
    <property type="match status" value="1"/>
</dbReference>
<dbReference type="GO" id="GO:0004674">
    <property type="term" value="F:protein serine/threonine kinase activity"/>
    <property type="evidence" value="ECO:0007669"/>
    <property type="project" value="UniProtKB-KW"/>
</dbReference>
<sequence>MANIFLLQELRERIASSSSSGASSSGGEEPLEVKFRTVLPNLLHAYVVPSSNANEREVTAVLKLLSHTARNFPGVFFHGSAVAILPVIGRLLPFLADPSFCSRHGVIIETISSLLSLLRTREREAYRQFFLDTMVAIEDVLYVASIHANKLSATHDGSIKVKCFSGTFALIANSPMIFSELPASCRPESGPGVLVDLTGDAGWRPFAASLIKFISKCLTEGTLYVEGLLDISFVTAACSLLCYGDTDLHMACFDFARITATLVNVVIVPAEKIIRSIVCILAEDKNSLPHFRDANYDYTMGLCFHELHSSCHDSIIESTATDIINIFPKALETTNCPELQVAMCTAYKRIAQLCSPSVWKPEVLVKVLYTSNPCFRLIDCICLAIGTFGAESFNKLGGATEDSDLAGVGKKRKTGERESTSSKRQKMTEMSFLKHEEQEESELSNPFPRLLFQLVAYLKPDCELHNSMTPENAINALSVLCSAFSSYSSTSLSGSIFEHVISWIPWICKQVSRNRNNRLQTNRIYSAFLLFGTSHMMLFRNCISSVYTDLLNVLMFSWSNTHLISPSRPMSQLKCLLIQVLSKLGIKLNSVCDLELLDLAMHDESEEVRGEAVISLPIFVLFSGPGLLEHMVNRLESAEGGSASVNKMIVLSLGFLSCLTGFSDYSKVNERNVCKLFLDNNHQTGVSTLDLLLKGFFCSTCEPIARDSEEALLSAVLQMPLLQSEKDGQPGAFTGIYSLFFKFIFGDYSEEVAILCVQILPRILRHTSQVVLVENSLRWMECIDFLLSHKVKAVREEFCDVISCFMKSEILAALFTDDAERELKFFDHIKSAIARSENHQILLTLLESVAKIMEAVDVHAPVFFECFTLLIIQLGHHSTIVRLTALRLIQRLTCFEGGLDLFLTKHILLRNSLYDFLSALLIGHLAVIKEFAEAVLGVKIDELVKRMVPIVIPKLVISHKCNNQAVLILHELANQLDTEAVPLIVNWLPKVLASALFHEAAQELSFVLEFYHKETGSDSKEIFAAALPELLDELLCFHGDADQDETNCRTTRIPVIIKKVARILTGSEDLPDFLKNQFVGLLNSIDRKMLRSDDPQLQCQALHRIQKLIEMMGPYLSTHVPKIMVLLIYTIDKEVLQSDGLDALHFFIRQLAELSPSSIKHVMSQVVAAFIPSLERCKECPSVHLDKIVEILRYIIVKNYARVEQEICKLPLLPSIPALSEVNGLIREARGSRTLRDQLQGAVDGLNHESLNVRYIVACELSKLLNVKREGITALIGADDAADLDVISSLIATLLRGCAEESRTAVGQRLKLVCANCLGALGAVDPAKFKGTSSERFKIECSDDDLIFELINKHLARAFQAASDTVVQDSAALAIQELLKLAGCQASGGDLNNRGQKLWDRFSNYIKEIIAPCLTSRFQLPSVTDSASTGPIYRPRMSFRRWIYFWIRKLTAHATGSRSSIFSACRGIVRRDMQTALYLLPYLVLNAVCHGTAEARQGITEEILSVLEAAASENSGAAVHGITSGQSEVCIQAVFTLLDNLGQWVDDLKQEIALSQPVKLKNEIASVSAFKNGDHLVQCGNVSELLSVVSKVTLARASFRCQAYARALMYFESHVRENSGSFNPAAETSGEFSDNDISFLMEIYAGLDEPDGLLGLANLRKSSNLQDQLLISEKSGNWADVLTFCEQALQMEPCSVQRHSDVLNCLLNMCHLQAMVAHVDGLICRIPQYKKTWCTQGVQAAWRLGRWDLMDDYLSNADKEGLTFSVTETNASFDMGLAKIFQAMIKKDQFLVAERIAQSKQALLVPLAAAGMDSYMRAYPYVVKLHMLCELEDFHSLLGEDSFLKKAFTHNDPKFVKVAEDWENRLRITQPSLWAREPLIAFRRLVYGLSSLNSQVGNCWLQYAKLCRSAGHYETAHHAILEAHASGAPNVHMERAKYLWDVRKPDGAIAELQQTLLNMPSDVVGSAVVSSLSSLSLALPNAPLSASQASKDNSDVAKTLLLYTRWIHQTGQKQKEDIISLYSRVRELQPKWEKGYFYMAKYCDDLLVDARRRQEDRLAAKVGPITSGSSSTSVEEKLWWTYLPDVLLFYAKSLHRGHKNLFQALPRLLTLWFDFGSVYQREGSASNKPMKAVHTRVLSVMRGCLKDLPTYQWLTVLSQLISRICHQNDEIVRMVKHIITSVLQAYPQQALWMMAAVSKSTVPARREAANEIIQAARKGSRQGSENNNLFSQFASLVDHLMKLCSHPGQPKSRSINITTEFSSLKRMMPLGIILPVQQSLTVALPSYDVDSEDQPSFNVFSAFEHVTIDGIADEAEILSSLQKPKKVVFLGSDGVARPFLCKPKDDLRKDARMMEFNAMINRLLSKYPESRRRKLYIRTFAVVPLTEDCGMVEWVPHTRGLRHILQDIYITCGKFDRQRTNPIIKKIYDQCQGKMPEDEMLKTKILTLFPPVFHKWFLTTFSEPAAWFRARLAYAHTTAVWSMVGHIVGLGDRHGENILFDSTSGDCVHVDFSCLFDRGLLLDKPELVPFRLTQNMIDGLGITGYEGVYLKVCEITLSVLRTHKETLMSVLETFIHDPLVEWTKSHKSSRVEVQNPHAQRAISNIKARLQGVMVGVAAAPSLPLSVEGQARRLIAEAVSHKNLGKMYIWWMPWF</sequence>
<dbReference type="InterPro" id="IPR000403">
    <property type="entry name" value="PI3/4_kinase_cat_dom"/>
</dbReference>
<feature type="domain" description="PI3K/PI4K catalytic" evidence="17">
    <location>
        <begin position="2311"/>
        <end position="2624"/>
    </location>
</feature>
<evidence type="ECO:0000259" key="18">
    <source>
        <dbReference type="PROSITE" id="PS51189"/>
    </source>
</evidence>
<dbReference type="FunFam" id="1.10.1070.11:FF:000024">
    <property type="entry name" value="Serine/threonine-protein kinase ATR"/>
    <property type="match status" value="1"/>
</dbReference>
<dbReference type="InterPro" id="IPR011990">
    <property type="entry name" value="TPR-like_helical_dom_sf"/>
</dbReference>
<name>A0A833VRH8_9POAL</name>
<dbReference type="Gene3D" id="1.25.40.10">
    <property type="entry name" value="Tetratricopeptide repeat domain"/>
    <property type="match status" value="1"/>
</dbReference>
<evidence type="ECO:0000256" key="14">
    <source>
        <dbReference type="ARBA" id="ARBA00047899"/>
    </source>
</evidence>
<dbReference type="GO" id="GO:0005634">
    <property type="term" value="C:nucleus"/>
    <property type="evidence" value="ECO:0007669"/>
    <property type="project" value="UniProtKB-SubCell"/>
</dbReference>
<dbReference type="InterPro" id="IPR003151">
    <property type="entry name" value="PIK-rel_kinase_FAT"/>
</dbReference>
<keyword evidence="10" id="KW-0234">DNA repair</keyword>
<evidence type="ECO:0000256" key="12">
    <source>
        <dbReference type="ARBA" id="ARBA00023306"/>
    </source>
</evidence>
<dbReference type="GO" id="GO:0000077">
    <property type="term" value="P:DNA damage checkpoint signaling"/>
    <property type="evidence" value="ECO:0007669"/>
    <property type="project" value="TreeGrafter"/>
</dbReference>
<proteinExistence type="inferred from homology"/>
<feature type="domain" description="FATC" evidence="19">
    <location>
        <begin position="2622"/>
        <end position="2654"/>
    </location>
</feature>
<keyword evidence="7" id="KW-0227">DNA damage</keyword>
<dbReference type="PROSITE" id="PS51189">
    <property type="entry name" value="FAT"/>
    <property type="match status" value="1"/>
</dbReference>